<dbReference type="Gene3D" id="2.70.70.10">
    <property type="entry name" value="Glucose Permease (Domain IIA)"/>
    <property type="match status" value="1"/>
</dbReference>
<dbReference type="PANTHER" id="PTHR21666">
    <property type="entry name" value="PEPTIDASE-RELATED"/>
    <property type="match status" value="1"/>
</dbReference>
<proteinExistence type="predicted"/>
<gene>
    <name evidence="3" type="ORF">HZF24_07865</name>
</gene>
<dbReference type="Proteomes" id="UP000611629">
    <property type="component" value="Unassembled WGS sequence"/>
</dbReference>
<dbReference type="AlphaFoldDB" id="A0A974BJS8"/>
<keyword evidence="1" id="KW-0812">Transmembrane</keyword>
<comment type="caution">
    <text evidence="3">The sequence shown here is derived from an EMBL/GenBank/DDBJ whole genome shotgun (WGS) entry which is preliminary data.</text>
</comment>
<dbReference type="PANTHER" id="PTHR21666:SF270">
    <property type="entry name" value="MUREIN HYDROLASE ACTIVATOR ENVC"/>
    <property type="match status" value="1"/>
</dbReference>
<accession>A0A974BJS8</accession>
<dbReference type="InterPro" id="IPR016047">
    <property type="entry name" value="M23ase_b-sheet_dom"/>
</dbReference>
<sequence>MNKITRKRIKLQRKENLNKKLALQVLFSIVLVGAVIFTKQLDTDLSKQFLNATNEIMTESIRPKEIGNSVKEFFSGVAGKIPFMSNNKTEYVAPVSGKVYQNYGMVKGEDSSFYNHGIDIVSNTQSIRSVSGGKVTQIGNNDKLSNYIVIEDGDRLIIYGQIHQSFVKEGDKVSKGDIIGALNEESMNLHIEVWEDGESVNPAKLFKIN</sequence>
<feature type="domain" description="M23ase beta-sheet core" evidence="2">
    <location>
        <begin position="115"/>
        <end position="202"/>
    </location>
</feature>
<keyword evidence="1" id="KW-1133">Transmembrane helix</keyword>
<protein>
    <submittedName>
        <fullName evidence="3">M23 family metallopeptidase</fullName>
    </submittedName>
</protein>
<evidence type="ECO:0000256" key="1">
    <source>
        <dbReference type="SAM" id="Phobius"/>
    </source>
</evidence>
<feature type="transmembrane region" description="Helical" evidence="1">
    <location>
        <begin position="21"/>
        <end position="38"/>
    </location>
</feature>
<dbReference type="Pfam" id="PF01551">
    <property type="entry name" value="Peptidase_M23"/>
    <property type="match status" value="1"/>
</dbReference>
<dbReference type="InterPro" id="IPR011055">
    <property type="entry name" value="Dup_hybrid_motif"/>
</dbReference>
<keyword evidence="1" id="KW-0472">Membrane</keyword>
<evidence type="ECO:0000313" key="3">
    <source>
        <dbReference type="EMBL" id="NYB74057.1"/>
    </source>
</evidence>
<evidence type="ECO:0000313" key="4">
    <source>
        <dbReference type="Proteomes" id="UP000611629"/>
    </source>
</evidence>
<dbReference type="SUPFAM" id="SSF51261">
    <property type="entry name" value="Duplicated hybrid motif"/>
    <property type="match status" value="1"/>
</dbReference>
<dbReference type="GO" id="GO:0004222">
    <property type="term" value="F:metalloendopeptidase activity"/>
    <property type="evidence" value="ECO:0007669"/>
    <property type="project" value="TreeGrafter"/>
</dbReference>
<name>A0A974BJS8_SEDHY</name>
<dbReference type="CDD" id="cd12797">
    <property type="entry name" value="M23_peptidase"/>
    <property type="match status" value="1"/>
</dbReference>
<dbReference type="InterPro" id="IPR050570">
    <property type="entry name" value="Cell_wall_metabolism_enzyme"/>
</dbReference>
<keyword evidence="4" id="KW-1185">Reference proteome</keyword>
<evidence type="ECO:0000259" key="2">
    <source>
        <dbReference type="Pfam" id="PF01551"/>
    </source>
</evidence>
<reference evidence="3" key="1">
    <citation type="submission" date="2020-07" db="EMBL/GenBank/DDBJ databases">
        <title>Genomic analysis of a strain of Sedimentibacter Hydroxybenzoicus DSM7310.</title>
        <authorList>
            <person name="Ma S."/>
        </authorList>
    </citation>
    <scope>NUCLEOTIDE SEQUENCE</scope>
    <source>
        <strain evidence="3">DSM 7310</strain>
    </source>
</reference>
<dbReference type="EMBL" id="JACBNQ010000007">
    <property type="protein sequence ID" value="NYB74057.1"/>
    <property type="molecule type" value="Genomic_DNA"/>
</dbReference>
<dbReference type="RefSeq" id="WP_179237750.1">
    <property type="nucleotide sequence ID" value="NZ_JACBNQ010000007.1"/>
</dbReference>
<organism evidence="3 4">
    <name type="scientific">Sedimentibacter hydroxybenzoicus DSM 7310</name>
    <dbReference type="NCBI Taxonomy" id="1123245"/>
    <lineage>
        <taxon>Bacteria</taxon>
        <taxon>Bacillati</taxon>
        <taxon>Bacillota</taxon>
        <taxon>Tissierellia</taxon>
        <taxon>Sedimentibacter</taxon>
    </lineage>
</organism>